<evidence type="ECO:0000313" key="2">
    <source>
        <dbReference type="Proteomes" id="UP000266649"/>
    </source>
</evidence>
<dbReference type="OrthoDB" id="7841843at2"/>
<dbReference type="Proteomes" id="UP000266649">
    <property type="component" value="Unassembled WGS sequence"/>
</dbReference>
<organism evidence="1 2">
    <name type="scientific">Gemmobacter lutimaris</name>
    <dbReference type="NCBI Taxonomy" id="2306023"/>
    <lineage>
        <taxon>Bacteria</taxon>
        <taxon>Pseudomonadati</taxon>
        <taxon>Pseudomonadota</taxon>
        <taxon>Alphaproteobacteria</taxon>
        <taxon>Rhodobacterales</taxon>
        <taxon>Paracoccaceae</taxon>
        <taxon>Gemmobacter</taxon>
    </lineage>
</organism>
<keyword evidence="2" id="KW-1185">Reference proteome</keyword>
<protein>
    <recommendedName>
        <fullName evidence="3">SapC family protein</fullName>
    </recommendedName>
</protein>
<reference evidence="1 2" key="1">
    <citation type="submission" date="2018-09" db="EMBL/GenBank/DDBJ databases">
        <title>Gemmobacter lutimaris sp. nov., a marine bacterium isolated from tidal flat.</title>
        <authorList>
            <person name="Lee D.W."/>
            <person name="Yoo Y."/>
            <person name="Kim J.-J."/>
            <person name="Kim B.S."/>
        </authorList>
    </citation>
    <scope>NUCLEOTIDE SEQUENCE [LARGE SCALE GENOMIC DNA]</scope>
    <source>
        <strain evidence="1 2">YJ-T1-11</strain>
    </source>
</reference>
<proteinExistence type="predicted"/>
<name>A0A398BPA6_9RHOB</name>
<gene>
    <name evidence="1" type="ORF">D2N39_18615</name>
</gene>
<comment type="caution">
    <text evidence="1">The sequence shown here is derived from an EMBL/GenBank/DDBJ whole genome shotgun (WGS) entry which is preliminary data.</text>
</comment>
<evidence type="ECO:0000313" key="1">
    <source>
        <dbReference type="EMBL" id="RID90378.1"/>
    </source>
</evidence>
<evidence type="ECO:0008006" key="3">
    <source>
        <dbReference type="Google" id="ProtNLM"/>
    </source>
</evidence>
<dbReference type="EMBL" id="QXXQ01000014">
    <property type="protein sequence ID" value="RID90378.1"/>
    <property type="molecule type" value="Genomic_DNA"/>
</dbReference>
<accession>A0A398BPA6</accession>
<sequence length="270" mass="29505">MTHWFDDLPGVTGALPLDQGLLAAWPDRAMEARLCHLRHCPVLPQELYQIARHLPLVVVDQPGGPLVMAELAPGRLRRPAFDAEGRYLRSYRPLVSRLLPFCAAPGGELLRLTDPGAPAGPDRPEDLRRQIVQMLRAQAAGLTRMAEAAQILVEEGLLVRGSDPAMPEWVPPPEDLAAETAGAAANLPPVPASFLALRLLAVLEFSALHRRETQARRSDADSLRELLGRNEALRRQTFLIRDDLLDFSAFAPPAPAAAAEEQTETDPQAD</sequence>
<dbReference type="RefSeq" id="WP_119136292.1">
    <property type="nucleotide sequence ID" value="NZ_QXXQ01000014.1"/>
</dbReference>
<dbReference type="AlphaFoldDB" id="A0A398BPA6"/>